<dbReference type="Proteomes" id="UP000006038">
    <property type="component" value="Chromosome 7"/>
</dbReference>
<dbReference type="HOGENOM" id="CLU_2137355_0_0_1"/>
<sequence>MDEAEVAFFVRRGRQCYCFPWHSHQRVGGAARVEEESWWQRAVDAVLKVQKWSEPRPPLGDGGRRGKSHRIQARLGPRRRCNAAGLPPPPPPPIMAAVATRTTYRHHRSALEL</sequence>
<dbReference type="AlphaFoldDB" id="J3MNB8"/>
<evidence type="ECO:0000313" key="1">
    <source>
        <dbReference type="EnsemblPlants" id="OB07G29000.1"/>
    </source>
</evidence>
<dbReference type="EnsemblPlants" id="OB07G29000.1">
    <property type="protein sequence ID" value="OB07G29000.1"/>
    <property type="gene ID" value="OB07G29000"/>
</dbReference>
<keyword evidence="2" id="KW-1185">Reference proteome</keyword>
<organism evidence="1">
    <name type="scientific">Oryza brachyantha</name>
    <name type="common">malo sina</name>
    <dbReference type="NCBI Taxonomy" id="4533"/>
    <lineage>
        <taxon>Eukaryota</taxon>
        <taxon>Viridiplantae</taxon>
        <taxon>Streptophyta</taxon>
        <taxon>Embryophyta</taxon>
        <taxon>Tracheophyta</taxon>
        <taxon>Spermatophyta</taxon>
        <taxon>Magnoliopsida</taxon>
        <taxon>Liliopsida</taxon>
        <taxon>Poales</taxon>
        <taxon>Poaceae</taxon>
        <taxon>BOP clade</taxon>
        <taxon>Oryzoideae</taxon>
        <taxon>Oryzeae</taxon>
        <taxon>Oryzinae</taxon>
        <taxon>Oryza</taxon>
    </lineage>
</organism>
<name>J3MNB8_ORYBR</name>
<evidence type="ECO:0000313" key="2">
    <source>
        <dbReference type="Proteomes" id="UP000006038"/>
    </source>
</evidence>
<accession>J3MNB8</accession>
<dbReference type="Gramene" id="OB07G29000.1">
    <property type="protein sequence ID" value="OB07G29000.1"/>
    <property type="gene ID" value="OB07G29000"/>
</dbReference>
<reference evidence="1" key="2">
    <citation type="submission" date="2013-04" db="UniProtKB">
        <authorList>
            <consortium name="EnsemblPlants"/>
        </authorList>
    </citation>
    <scope>IDENTIFICATION</scope>
</reference>
<protein>
    <submittedName>
        <fullName evidence="1">Uncharacterized protein</fullName>
    </submittedName>
</protein>
<proteinExistence type="predicted"/>
<reference evidence="1" key="1">
    <citation type="journal article" date="2013" name="Nat. Commun.">
        <title>Whole-genome sequencing of Oryza brachyantha reveals mechanisms underlying Oryza genome evolution.</title>
        <authorList>
            <person name="Chen J."/>
            <person name="Huang Q."/>
            <person name="Gao D."/>
            <person name="Wang J."/>
            <person name="Lang Y."/>
            <person name="Liu T."/>
            <person name="Li B."/>
            <person name="Bai Z."/>
            <person name="Luis Goicoechea J."/>
            <person name="Liang C."/>
            <person name="Chen C."/>
            <person name="Zhang W."/>
            <person name="Sun S."/>
            <person name="Liao Y."/>
            <person name="Zhang X."/>
            <person name="Yang L."/>
            <person name="Song C."/>
            <person name="Wang M."/>
            <person name="Shi J."/>
            <person name="Liu G."/>
            <person name="Liu J."/>
            <person name="Zhou H."/>
            <person name="Zhou W."/>
            <person name="Yu Q."/>
            <person name="An N."/>
            <person name="Chen Y."/>
            <person name="Cai Q."/>
            <person name="Wang B."/>
            <person name="Liu B."/>
            <person name="Min J."/>
            <person name="Huang Y."/>
            <person name="Wu H."/>
            <person name="Li Z."/>
            <person name="Zhang Y."/>
            <person name="Yin Y."/>
            <person name="Song W."/>
            <person name="Jiang J."/>
            <person name="Jackson S.A."/>
            <person name="Wing R.A."/>
            <person name="Wang J."/>
            <person name="Chen M."/>
        </authorList>
    </citation>
    <scope>NUCLEOTIDE SEQUENCE [LARGE SCALE GENOMIC DNA]</scope>
    <source>
        <strain evidence="1">cv. IRGC 101232</strain>
    </source>
</reference>